<dbReference type="PROSITE" id="PS51257">
    <property type="entry name" value="PROKAR_LIPOPROTEIN"/>
    <property type="match status" value="1"/>
</dbReference>
<dbReference type="AlphaFoldDB" id="A0A6B0UQ46"/>
<sequence length="126" mass="13955">MQNKKKYNIQNLFLFFFFFSFITSQSLSSSCNIMGVYYISARLVHKPLTSTTPSPQRLPSPCFLHAAGSVGDRFFFFLFGFDRKPCVVHPRQTPAGRAGTGETPVPGEVKTGIMPVPGQRKNAGGF</sequence>
<evidence type="ECO:0000256" key="1">
    <source>
        <dbReference type="SAM" id="MobiDB-lite"/>
    </source>
</evidence>
<reference evidence="3" key="1">
    <citation type="submission" date="2019-12" db="EMBL/GenBank/DDBJ databases">
        <title>An insight into the sialome of adult female Ixodes ricinus ticks feeding for 6 days.</title>
        <authorList>
            <person name="Perner J."/>
            <person name="Ribeiro J.M.C."/>
        </authorList>
    </citation>
    <scope>NUCLEOTIDE SEQUENCE</scope>
    <source>
        <strain evidence="3">Semi-engorged</strain>
        <tissue evidence="3">Salivary glands</tissue>
    </source>
</reference>
<evidence type="ECO:0000313" key="3">
    <source>
        <dbReference type="EMBL" id="MXU91875.1"/>
    </source>
</evidence>
<proteinExistence type="predicted"/>
<organism evidence="3">
    <name type="scientific">Ixodes ricinus</name>
    <name type="common">Common tick</name>
    <name type="synonym">Acarus ricinus</name>
    <dbReference type="NCBI Taxonomy" id="34613"/>
    <lineage>
        <taxon>Eukaryota</taxon>
        <taxon>Metazoa</taxon>
        <taxon>Ecdysozoa</taxon>
        <taxon>Arthropoda</taxon>
        <taxon>Chelicerata</taxon>
        <taxon>Arachnida</taxon>
        <taxon>Acari</taxon>
        <taxon>Parasitiformes</taxon>
        <taxon>Ixodida</taxon>
        <taxon>Ixodoidea</taxon>
        <taxon>Ixodidae</taxon>
        <taxon>Ixodinae</taxon>
        <taxon>Ixodes</taxon>
    </lineage>
</organism>
<dbReference type="EMBL" id="GIFC01009792">
    <property type="protein sequence ID" value="MXU91875.1"/>
    <property type="molecule type" value="Transcribed_RNA"/>
</dbReference>
<feature type="signal peptide" evidence="2">
    <location>
        <begin position="1"/>
        <end position="24"/>
    </location>
</feature>
<name>A0A6B0UQ46_IXORI</name>
<evidence type="ECO:0000256" key="2">
    <source>
        <dbReference type="SAM" id="SignalP"/>
    </source>
</evidence>
<accession>A0A6B0UQ46</accession>
<keyword evidence="2" id="KW-0732">Signal</keyword>
<feature type="region of interest" description="Disordered" evidence="1">
    <location>
        <begin position="90"/>
        <end position="126"/>
    </location>
</feature>
<feature type="chain" id="PRO_5025575146" evidence="2">
    <location>
        <begin position="25"/>
        <end position="126"/>
    </location>
</feature>
<protein>
    <submittedName>
        <fullName evidence="3">Putative secreted protein</fullName>
    </submittedName>
</protein>